<sequence length="10" mass="1273">MMRIFLFAPF</sequence>
<dbReference type="VEuPathDB" id="VectorBase:LDEU007858"/>
<protein>
    <submittedName>
        <fullName evidence="1">Uncharacterized protein</fullName>
    </submittedName>
</protein>
<evidence type="ECO:0000313" key="2">
    <source>
        <dbReference type="Proteomes" id="UP000288716"/>
    </source>
</evidence>
<keyword evidence="2" id="KW-1185">Reference proteome</keyword>
<organism evidence="1 2">
    <name type="scientific">Leptotrombidium deliense</name>
    <dbReference type="NCBI Taxonomy" id="299467"/>
    <lineage>
        <taxon>Eukaryota</taxon>
        <taxon>Metazoa</taxon>
        <taxon>Ecdysozoa</taxon>
        <taxon>Arthropoda</taxon>
        <taxon>Chelicerata</taxon>
        <taxon>Arachnida</taxon>
        <taxon>Acari</taxon>
        <taxon>Acariformes</taxon>
        <taxon>Trombidiformes</taxon>
        <taxon>Prostigmata</taxon>
        <taxon>Anystina</taxon>
        <taxon>Parasitengona</taxon>
        <taxon>Trombiculoidea</taxon>
        <taxon>Trombiculidae</taxon>
        <taxon>Leptotrombidium</taxon>
    </lineage>
</organism>
<proteinExistence type="predicted"/>
<dbReference type="Proteomes" id="UP000288716">
    <property type="component" value="Unassembled WGS sequence"/>
</dbReference>
<accession>A0A443S9H7</accession>
<reference evidence="1 2" key="1">
    <citation type="journal article" date="2018" name="Gigascience">
        <title>Genomes of trombidid mites reveal novel predicted allergens and laterally-transferred genes associated with secondary metabolism.</title>
        <authorList>
            <person name="Dong X."/>
            <person name="Chaisiri K."/>
            <person name="Xia D."/>
            <person name="Armstrong S.D."/>
            <person name="Fang Y."/>
            <person name="Donnelly M.J."/>
            <person name="Kadowaki T."/>
            <person name="McGarry J.W."/>
            <person name="Darby A.C."/>
            <person name="Makepeace B.L."/>
        </authorList>
    </citation>
    <scope>NUCLEOTIDE SEQUENCE [LARGE SCALE GENOMIC DNA]</scope>
    <source>
        <strain evidence="1">UoL-UT</strain>
    </source>
</reference>
<gene>
    <name evidence="1" type="ORF">B4U80_04413</name>
</gene>
<name>A0A443S9H7_9ACAR</name>
<dbReference type="EMBL" id="NCKV01005254">
    <property type="protein sequence ID" value="RWS24182.1"/>
    <property type="molecule type" value="Genomic_DNA"/>
</dbReference>
<comment type="caution">
    <text evidence="1">The sequence shown here is derived from an EMBL/GenBank/DDBJ whole genome shotgun (WGS) entry which is preliminary data.</text>
</comment>
<evidence type="ECO:0000313" key="1">
    <source>
        <dbReference type="EMBL" id="RWS24182.1"/>
    </source>
</evidence>